<dbReference type="EMBL" id="AAWS01000020">
    <property type="protein sequence ID" value="EAY27877.1"/>
    <property type="molecule type" value="Genomic_DNA"/>
</dbReference>
<sequence length="37" mass="4503">MSIKILTTQILDKMPEIHKWQHNFMIHLFITLALWLP</sequence>
<comment type="caution">
    <text evidence="1">The sequence shown here is derived from an EMBL/GenBank/DDBJ whole genome shotgun (WGS) entry which is preliminary data.</text>
</comment>
<evidence type="ECO:0000313" key="2">
    <source>
        <dbReference type="Proteomes" id="UP000004095"/>
    </source>
</evidence>
<name>A1ZP85_MICM2</name>
<accession>A1ZP85</accession>
<dbReference type="Proteomes" id="UP000004095">
    <property type="component" value="Unassembled WGS sequence"/>
</dbReference>
<evidence type="ECO:0000313" key="1">
    <source>
        <dbReference type="EMBL" id="EAY27877.1"/>
    </source>
</evidence>
<dbReference type="AlphaFoldDB" id="A1ZP85"/>
<proteinExistence type="predicted"/>
<protein>
    <submittedName>
        <fullName evidence="1">Uncharacterized protein</fullName>
    </submittedName>
</protein>
<organism evidence="1 2">
    <name type="scientific">Microscilla marina ATCC 23134</name>
    <dbReference type="NCBI Taxonomy" id="313606"/>
    <lineage>
        <taxon>Bacteria</taxon>
        <taxon>Pseudomonadati</taxon>
        <taxon>Bacteroidota</taxon>
        <taxon>Cytophagia</taxon>
        <taxon>Cytophagales</taxon>
        <taxon>Microscillaceae</taxon>
        <taxon>Microscilla</taxon>
    </lineage>
</organism>
<gene>
    <name evidence="1" type="ORF">M23134_00318</name>
</gene>
<reference evidence="1 2" key="1">
    <citation type="submission" date="2007-01" db="EMBL/GenBank/DDBJ databases">
        <authorList>
            <person name="Haygood M."/>
            <person name="Podell S."/>
            <person name="Anderson C."/>
            <person name="Hopkinson B."/>
            <person name="Roe K."/>
            <person name="Barbeau K."/>
            <person name="Gaasterland T."/>
            <person name="Ferriera S."/>
            <person name="Johnson J."/>
            <person name="Kravitz S."/>
            <person name="Beeson K."/>
            <person name="Sutton G."/>
            <person name="Rogers Y.-H."/>
            <person name="Friedman R."/>
            <person name="Frazier M."/>
            <person name="Venter J.C."/>
        </authorList>
    </citation>
    <scope>NUCLEOTIDE SEQUENCE [LARGE SCALE GENOMIC DNA]</scope>
    <source>
        <strain evidence="1 2">ATCC 23134</strain>
    </source>
</reference>
<keyword evidence="2" id="KW-1185">Reference proteome</keyword>